<dbReference type="UniPathway" id="UPA00241">
    <property type="reaction ID" value="UER00353"/>
</dbReference>
<evidence type="ECO:0000256" key="4">
    <source>
        <dbReference type="RuleBase" id="RU364078"/>
    </source>
</evidence>
<organism evidence="7 8">
    <name type="scientific">Candidatus Roizmanbacteria bacterium GW2011_GWC2_34_23</name>
    <dbReference type="NCBI Taxonomy" id="1618484"/>
    <lineage>
        <taxon>Bacteria</taxon>
        <taxon>Candidatus Roizmaniibacteriota</taxon>
    </lineage>
</organism>
<dbReference type="EC" id="4.1.1.36" evidence="3"/>
<keyword evidence="3" id="KW-0511">Multifunctional enzyme</keyword>
<evidence type="ECO:0000256" key="3">
    <source>
        <dbReference type="HAMAP-Rule" id="MF_02225"/>
    </source>
</evidence>
<feature type="binding site" evidence="3">
    <location>
        <position position="293"/>
    </location>
    <ligand>
        <name>CTP</name>
        <dbReference type="ChEBI" id="CHEBI:37563"/>
    </ligand>
</feature>
<comment type="catalytic activity">
    <reaction evidence="3 4">
        <text>N-[(R)-4-phosphopantothenoyl]-L-cysteine + H(+) = (R)-4'-phosphopantetheine + CO2</text>
        <dbReference type="Rhea" id="RHEA:16793"/>
        <dbReference type="ChEBI" id="CHEBI:15378"/>
        <dbReference type="ChEBI" id="CHEBI:16526"/>
        <dbReference type="ChEBI" id="CHEBI:59458"/>
        <dbReference type="ChEBI" id="CHEBI:61723"/>
        <dbReference type="EC" id="4.1.1.36"/>
    </reaction>
</comment>
<comment type="similarity">
    <text evidence="3 4">In the C-terminal section; belongs to the PPC synthetase family.</text>
</comment>
<reference evidence="7 8" key="1">
    <citation type="journal article" date="2015" name="Nature">
        <title>rRNA introns, odd ribosomes, and small enigmatic genomes across a large radiation of phyla.</title>
        <authorList>
            <person name="Brown C.T."/>
            <person name="Hug L.A."/>
            <person name="Thomas B.C."/>
            <person name="Sharon I."/>
            <person name="Castelle C.J."/>
            <person name="Singh A."/>
            <person name="Wilkins M.J."/>
            <person name="Williams K.H."/>
            <person name="Banfield J.F."/>
        </authorList>
    </citation>
    <scope>NUCLEOTIDE SEQUENCE [LARGE SCALE GENOMIC DNA]</scope>
</reference>
<dbReference type="GO" id="GO:0046872">
    <property type="term" value="F:metal ion binding"/>
    <property type="evidence" value="ECO:0007669"/>
    <property type="project" value="UniProtKB-KW"/>
</dbReference>
<comment type="cofactor">
    <cofactor evidence="3">
        <name>FMN</name>
        <dbReference type="ChEBI" id="CHEBI:58210"/>
    </cofactor>
    <text evidence="3">Binds 1 FMN per subunit.</text>
</comment>
<dbReference type="NCBIfam" id="TIGR00521">
    <property type="entry name" value="coaBC_dfp"/>
    <property type="match status" value="1"/>
</dbReference>
<comment type="function">
    <text evidence="3">Catalyzes two sequential steps in the biosynthesis of coenzyme A. In the first step cysteine is conjugated to 4'-phosphopantothenate to form 4-phosphopantothenoylcysteine. In the second step the latter compound is decarboxylated to form 4'-phosphopantotheine.</text>
</comment>
<feature type="active site" description="Proton donor" evidence="3">
    <location>
        <position position="162"/>
    </location>
</feature>
<dbReference type="InterPro" id="IPR005252">
    <property type="entry name" value="CoaBC"/>
</dbReference>
<comment type="caution">
    <text evidence="7">The sequence shown here is derived from an EMBL/GenBank/DDBJ whole genome shotgun (WGS) entry which is preliminary data.</text>
</comment>
<dbReference type="GO" id="GO:0004632">
    <property type="term" value="F:phosphopantothenate--cysteine ligase activity"/>
    <property type="evidence" value="ECO:0007669"/>
    <property type="project" value="UniProtKB-UniRule"/>
</dbReference>
<protein>
    <recommendedName>
        <fullName evidence="3">Coenzyme A biosynthesis bifunctional protein CoaBC</fullName>
    </recommendedName>
    <alternativeName>
        <fullName evidence="3">DNA/pantothenate metabolism flavoprotein</fullName>
    </alternativeName>
    <alternativeName>
        <fullName evidence="3">Phosphopantothenoylcysteine synthetase/decarboxylase</fullName>
        <shortName evidence="3">PPCS-PPCDC</shortName>
    </alternativeName>
    <domain>
        <recommendedName>
            <fullName evidence="3">Phosphopantothenoylcysteine decarboxylase</fullName>
            <shortName evidence="3">PPC decarboxylase</shortName>
            <shortName evidence="3">PPC-DC</shortName>
            <ecNumber evidence="3">4.1.1.36</ecNumber>
        </recommendedName>
        <alternativeName>
            <fullName evidence="3">CoaC</fullName>
        </alternativeName>
    </domain>
    <domain>
        <recommendedName>
            <fullName evidence="3">Phosphopantothenate--cysteine ligase</fullName>
            <ecNumber evidence="3">6.3.2.5</ecNumber>
        </recommendedName>
        <alternativeName>
            <fullName evidence="3">CoaB</fullName>
        </alternativeName>
        <alternativeName>
            <fullName evidence="3">Phosphopantothenoylcysteine synthetase</fullName>
            <shortName evidence="3">PPC synthetase</shortName>
            <shortName evidence="3">PPC-S</shortName>
        </alternativeName>
    </domain>
</protein>
<evidence type="ECO:0000259" key="6">
    <source>
        <dbReference type="Pfam" id="PF04127"/>
    </source>
</evidence>
<sequence>MKKNILVGVCGGIAAYKILDLIKLLKNEGHEVFVIMTKGAAEMISLRDFEKASGNKGYTNLFEKNFDYKEVLKKRKVEHIELADKTDVMVIVPATANIIGKLSHGIADDFLTTTALAITAPIIICPSMNVNMWGNPLVQENLAKLKSVGYQIIEPTSGMLACGYEGVGRLEKIEIIKDEILKQLNRTNSLKGKKVIVTAGGTIEKIDEVRFITNRSSGKMGVAIAEECYLRGADVLLFRAKSSVRPRYLIKEKIFNTAEELLYLIKVNIKNTDLFFQTAAISDFKVAKPISGKLSSDRSINLRLTPQIKIIDQIKNMSPKTTLVVFKAEYGLSEEKLIEEAVKKLKDSKADFIIANDISRADRGFESDDNEVYIISKNGKVKKISLTSKKEIAKKIIDSLFVIPDTYRQ</sequence>
<feature type="binding site" evidence="3">
    <location>
        <position position="326"/>
    </location>
    <ligand>
        <name>CTP</name>
        <dbReference type="ChEBI" id="CHEBI:37563"/>
    </ligand>
</feature>
<dbReference type="Pfam" id="PF02441">
    <property type="entry name" value="Flavoprotein"/>
    <property type="match status" value="1"/>
</dbReference>
<comment type="similarity">
    <text evidence="3 4">In the N-terminal section; belongs to the HFCD (homo-oligomeric flavin containing Cys decarboxylase) superfamily.</text>
</comment>
<dbReference type="HAMAP" id="MF_02225">
    <property type="entry name" value="CoaBC"/>
    <property type="match status" value="1"/>
</dbReference>
<dbReference type="Gene3D" id="3.40.50.10300">
    <property type="entry name" value="CoaB-like"/>
    <property type="match status" value="1"/>
</dbReference>
<dbReference type="InterPro" id="IPR035929">
    <property type="entry name" value="CoaB-like_sf"/>
</dbReference>
<dbReference type="EMBL" id="LBPR01000007">
    <property type="protein sequence ID" value="KKP62075.1"/>
    <property type="molecule type" value="Genomic_DNA"/>
</dbReference>
<keyword evidence="3" id="KW-0460">Magnesium</keyword>
<dbReference type="InterPro" id="IPR007085">
    <property type="entry name" value="DNA/pantothenate-metab_flavo_C"/>
</dbReference>
<dbReference type="Pfam" id="PF04127">
    <property type="entry name" value="DFP"/>
    <property type="match status" value="1"/>
</dbReference>
<dbReference type="GO" id="GO:0015941">
    <property type="term" value="P:pantothenate catabolic process"/>
    <property type="evidence" value="ECO:0007669"/>
    <property type="project" value="InterPro"/>
</dbReference>
<dbReference type="PANTHER" id="PTHR14359:SF6">
    <property type="entry name" value="PHOSPHOPANTOTHENOYLCYSTEINE DECARBOXYLASE"/>
    <property type="match status" value="1"/>
</dbReference>
<comment type="pathway">
    <text evidence="3 4">Cofactor biosynthesis; coenzyme A biosynthesis; CoA from (R)-pantothenate: step 2/5.</text>
</comment>
<keyword evidence="3 4" id="KW-0285">Flavoprotein</keyword>
<comment type="function">
    <text evidence="4">Catalyzes two steps in the biosynthesis of coenzyme A. In the first step cysteine is conjugated to 4'-phosphopantothenate to form 4-phosphopantothenoylcysteine, in the latter compound is decarboxylated to form 4'-phosphopantotheine.</text>
</comment>
<dbReference type="GO" id="GO:0015937">
    <property type="term" value="P:coenzyme A biosynthetic process"/>
    <property type="evidence" value="ECO:0007669"/>
    <property type="project" value="UniProtKB-UniRule"/>
</dbReference>
<proteinExistence type="inferred from homology"/>
<dbReference type="STRING" id="1618484.UR56_C0007G0058"/>
<keyword evidence="1 3" id="KW-0210">Decarboxylase</keyword>
<comment type="pathway">
    <text evidence="3 4">Cofactor biosynthesis; coenzyme A biosynthesis; CoA from (R)-pantothenate: step 3/5.</text>
</comment>
<dbReference type="InterPro" id="IPR036551">
    <property type="entry name" value="Flavin_trans-like"/>
</dbReference>
<feature type="domain" description="Flavoprotein" evidence="5">
    <location>
        <begin position="3"/>
        <end position="183"/>
    </location>
</feature>
<feature type="binding site" evidence="3">
    <location>
        <position position="344"/>
    </location>
    <ligand>
        <name>CTP</name>
        <dbReference type="ChEBI" id="CHEBI:37563"/>
    </ligand>
</feature>
<keyword evidence="3" id="KW-0479">Metal-binding</keyword>
<evidence type="ECO:0000259" key="5">
    <source>
        <dbReference type="Pfam" id="PF02441"/>
    </source>
</evidence>
<feature type="region of interest" description="Phosphopantothenate--cysteine ligase" evidence="3">
    <location>
        <begin position="195"/>
        <end position="409"/>
    </location>
</feature>
<dbReference type="EC" id="6.3.2.5" evidence="3"/>
<dbReference type="Proteomes" id="UP000034004">
    <property type="component" value="Unassembled WGS sequence"/>
</dbReference>
<dbReference type="Gene3D" id="3.40.50.1950">
    <property type="entry name" value="Flavin prenyltransferase-like"/>
    <property type="match status" value="1"/>
</dbReference>
<evidence type="ECO:0000313" key="7">
    <source>
        <dbReference type="EMBL" id="KKP62075.1"/>
    </source>
</evidence>
<dbReference type="SUPFAM" id="SSF102645">
    <property type="entry name" value="CoaB-like"/>
    <property type="match status" value="1"/>
</dbReference>
<dbReference type="GO" id="GO:0004633">
    <property type="term" value="F:phosphopantothenoylcysteine decarboxylase activity"/>
    <property type="evidence" value="ECO:0007669"/>
    <property type="project" value="UniProtKB-UniRule"/>
</dbReference>
<keyword evidence="3 4" id="KW-0288">FMN</keyword>
<evidence type="ECO:0000256" key="2">
    <source>
        <dbReference type="ARBA" id="ARBA00023239"/>
    </source>
</evidence>
<feature type="domain" description="DNA/pantothenate metabolism flavoprotein C-terminal" evidence="6">
    <location>
        <begin position="190"/>
        <end position="400"/>
    </location>
</feature>
<evidence type="ECO:0000313" key="8">
    <source>
        <dbReference type="Proteomes" id="UP000034004"/>
    </source>
</evidence>
<gene>
    <name evidence="3" type="primary">coaBC</name>
    <name evidence="7" type="ORF">UR56_C0007G0058</name>
</gene>
<evidence type="ECO:0000256" key="1">
    <source>
        <dbReference type="ARBA" id="ARBA00022793"/>
    </source>
</evidence>
<dbReference type="PATRIC" id="fig|1618484.3.peg.354"/>
<keyword evidence="3 4" id="KW-0436">Ligase</keyword>
<dbReference type="GO" id="GO:0010181">
    <property type="term" value="F:FMN binding"/>
    <property type="evidence" value="ECO:0007669"/>
    <property type="project" value="UniProtKB-UniRule"/>
</dbReference>
<dbReference type="AlphaFoldDB" id="A0A0G0DFX7"/>
<name>A0A0G0DFX7_9BACT</name>
<feature type="region of interest" description="Phosphopantothenoylcysteine decarboxylase" evidence="3">
    <location>
        <begin position="1"/>
        <end position="194"/>
    </location>
</feature>
<dbReference type="PANTHER" id="PTHR14359">
    <property type="entry name" value="HOMO-OLIGOMERIC FLAVIN CONTAINING CYS DECARBOXYLASE FAMILY"/>
    <property type="match status" value="1"/>
</dbReference>
<dbReference type="InterPro" id="IPR003382">
    <property type="entry name" value="Flavoprotein"/>
</dbReference>
<keyword evidence="2 3" id="KW-0456">Lyase</keyword>
<comment type="catalytic activity">
    <reaction evidence="3 4">
        <text>(R)-4'-phosphopantothenate + L-cysteine + CTP = N-[(R)-4-phosphopantothenoyl]-L-cysteine + CMP + diphosphate + H(+)</text>
        <dbReference type="Rhea" id="RHEA:19397"/>
        <dbReference type="ChEBI" id="CHEBI:10986"/>
        <dbReference type="ChEBI" id="CHEBI:15378"/>
        <dbReference type="ChEBI" id="CHEBI:33019"/>
        <dbReference type="ChEBI" id="CHEBI:35235"/>
        <dbReference type="ChEBI" id="CHEBI:37563"/>
        <dbReference type="ChEBI" id="CHEBI:59458"/>
        <dbReference type="ChEBI" id="CHEBI:60377"/>
        <dbReference type="EC" id="6.3.2.5"/>
    </reaction>
</comment>
<dbReference type="SUPFAM" id="SSF52507">
    <property type="entry name" value="Homo-oligomeric flavin-containing Cys decarboxylases, HFCD"/>
    <property type="match status" value="1"/>
</dbReference>
<comment type="cofactor">
    <cofactor evidence="3">
        <name>Mg(2+)</name>
        <dbReference type="ChEBI" id="CHEBI:18420"/>
    </cofactor>
</comment>
<comment type="caution">
    <text evidence="3">Lacks conserved residue(s) required for the propagation of feature annotation.</text>
</comment>
<accession>A0A0G0DFX7</accession>
<dbReference type="GO" id="GO:0071513">
    <property type="term" value="C:phosphopantothenoylcysteine decarboxylase complex"/>
    <property type="evidence" value="ECO:0007669"/>
    <property type="project" value="TreeGrafter"/>
</dbReference>
<feature type="binding site" evidence="3">
    <location>
        <position position="283"/>
    </location>
    <ligand>
        <name>CTP</name>
        <dbReference type="ChEBI" id="CHEBI:37563"/>
    </ligand>
</feature>